<dbReference type="Gene3D" id="3.20.20.70">
    <property type="entry name" value="Aldolase class I"/>
    <property type="match status" value="1"/>
</dbReference>
<dbReference type="GO" id="GO:0046872">
    <property type="term" value="F:metal ion binding"/>
    <property type="evidence" value="ECO:0007669"/>
    <property type="project" value="UniProtKB-KW"/>
</dbReference>
<keyword evidence="4" id="KW-0411">Iron-sulfur</keyword>
<name>A0A9E1LYV6_9FIRM</name>
<proteinExistence type="inferred from homology"/>
<dbReference type="Proteomes" id="UP000811365">
    <property type="component" value="Unassembled WGS sequence"/>
</dbReference>
<dbReference type="Pfam" id="PF04055">
    <property type="entry name" value="Radical_SAM"/>
    <property type="match status" value="1"/>
</dbReference>
<dbReference type="SUPFAM" id="SSF102114">
    <property type="entry name" value="Radical SAM enzymes"/>
    <property type="match status" value="1"/>
</dbReference>
<dbReference type="InterPro" id="IPR007197">
    <property type="entry name" value="rSAM"/>
</dbReference>
<accession>A0A9E1LYV6</accession>
<evidence type="ECO:0000256" key="4">
    <source>
        <dbReference type="ARBA" id="ARBA00023014"/>
    </source>
</evidence>
<evidence type="ECO:0000313" key="8">
    <source>
        <dbReference type="Proteomes" id="UP000811365"/>
    </source>
</evidence>
<dbReference type="GO" id="GO:0016491">
    <property type="term" value="F:oxidoreductase activity"/>
    <property type="evidence" value="ECO:0007669"/>
    <property type="project" value="InterPro"/>
</dbReference>
<dbReference type="PANTHER" id="PTHR43273:SF3">
    <property type="entry name" value="ANAEROBIC SULFATASE-MATURATING ENZYME HOMOLOG ASLB-RELATED"/>
    <property type="match status" value="1"/>
</dbReference>
<dbReference type="AlphaFoldDB" id="A0A9E1LYV6"/>
<protein>
    <submittedName>
        <fullName evidence="7">Radical SAM protein</fullName>
    </submittedName>
</protein>
<reference evidence="7" key="1">
    <citation type="submission" date="2021-02" db="EMBL/GenBank/DDBJ databases">
        <title>Infant gut strain persistence is associated with maternal origin, phylogeny, and functional potential including surface adhesion and iron acquisition.</title>
        <authorList>
            <person name="Lou Y.C."/>
        </authorList>
    </citation>
    <scope>NUCLEOTIDE SEQUENCE</scope>
    <source>
        <strain evidence="7">L2_039_000G1_dasL2_039_000G1_maxbin2.maxbin.077</strain>
    </source>
</reference>
<evidence type="ECO:0000256" key="1">
    <source>
        <dbReference type="ARBA" id="ARBA00022691"/>
    </source>
</evidence>
<keyword evidence="3" id="KW-0408">Iron</keyword>
<keyword evidence="2" id="KW-0479">Metal-binding</keyword>
<dbReference type="GO" id="GO:0051536">
    <property type="term" value="F:iron-sulfur cluster binding"/>
    <property type="evidence" value="ECO:0007669"/>
    <property type="project" value="UniProtKB-KW"/>
</dbReference>
<dbReference type="SFLD" id="SFLDG01067">
    <property type="entry name" value="SPASM/twitch_domain_containing"/>
    <property type="match status" value="1"/>
</dbReference>
<dbReference type="PANTHER" id="PTHR43273">
    <property type="entry name" value="ANAEROBIC SULFATASE-MATURATING ENZYME HOMOLOG ASLB-RELATED"/>
    <property type="match status" value="1"/>
</dbReference>
<keyword evidence="1" id="KW-0949">S-adenosyl-L-methionine</keyword>
<evidence type="ECO:0000259" key="6">
    <source>
        <dbReference type="PROSITE" id="PS51918"/>
    </source>
</evidence>
<organism evidence="7 8">
    <name type="scientific">Faecalibacterium prausnitzii</name>
    <dbReference type="NCBI Taxonomy" id="853"/>
    <lineage>
        <taxon>Bacteria</taxon>
        <taxon>Bacillati</taxon>
        <taxon>Bacillota</taxon>
        <taxon>Clostridia</taxon>
        <taxon>Eubacteriales</taxon>
        <taxon>Oscillospiraceae</taxon>
        <taxon>Faecalibacterium</taxon>
    </lineage>
</organism>
<dbReference type="SFLD" id="SFLDS00029">
    <property type="entry name" value="Radical_SAM"/>
    <property type="match status" value="1"/>
</dbReference>
<comment type="caution">
    <text evidence="7">The sequence shown here is derived from an EMBL/GenBank/DDBJ whole genome shotgun (WGS) entry which is preliminary data.</text>
</comment>
<evidence type="ECO:0000256" key="2">
    <source>
        <dbReference type="ARBA" id="ARBA00022723"/>
    </source>
</evidence>
<evidence type="ECO:0000256" key="3">
    <source>
        <dbReference type="ARBA" id="ARBA00023004"/>
    </source>
</evidence>
<dbReference type="PROSITE" id="PS51918">
    <property type="entry name" value="RADICAL_SAM"/>
    <property type="match status" value="1"/>
</dbReference>
<feature type="domain" description="Radical SAM core" evidence="6">
    <location>
        <begin position="8"/>
        <end position="216"/>
    </location>
</feature>
<dbReference type="InterPro" id="IPR023867">
    <property type="entry name" value="Sulphatase_maturase_rSAM"/>
</dbReference>
<gene>
    <name evidence="7" type="ORF">KH315_08665</name>
</gene>
<comment type="similarity">
    <text evidence="5">Belongs to the radical SAM superfamily. Anaerobic sulfatase-maturating enzyme family.</text>
</comment>
<dbReference type="CDD" id="cd01335">
    <property type="entry name" value="Radical_SAM"/>
    <property type="match status" value="1"/>
</dbReference>
<sequence>MSIEKPEESDISKVYLMLGPACNLKCRHCYQTDVPMPRLHKTIHEDVWKFLKYLKETYAHNPKRLVFWGGEPLLYWNLIKEVVEKLGDSAFSYWIMSNGVLLKDEHVDFINAHEINLSISNDGPLTAKVRGVNVLDDPAFCERFNKVKHRCIGITTHAYNIDPYTLAAYIEKRLGQITLYYQYILECTFDMDADLYDFDLQAYQRNLRRCRMNFIPDFISGDKNTPARAALRRGVFGVERLVERRKRGLDDEWYPECCPMRNEMNVDIEGFVHACHNRASVIGRVTDGYERLLASNDDYFRKAIAMKTECLFCEINDLCRHGCPLNPMSEGQRRCCEAEKVYWQEAMKTVLDGHMQGVTFLNQNRRDVAR</sequence>
<dbReference type="InterPro" id="IPR058240">
    <property type="entry name" value="rSAM_sf"/>
</dbReference>
<evidence type="ECO:0000256" key="5">
    <source>
        <dbReference type="ARBA" id="ARBA00023601"/>
    </source>
</evidence>
<dbReference type="EMBL" id="JAGZYH010000029">
    <property type="protein sequence ID" value="MBS6622215.1"/>
    <property type="molecule type" value="Genomic_DNA"/>
</dbReference>
<evidence type="ECO:0000313" key="7">
    <source>
        <dbReference type="EMBL" id="MBS6622215.1"/>
    </source>
</evidence>
<dbReference type="InterPro" id="IPR013785">
    <property type="entry name" value="Aldolase_TIM"/>
</dbReference>